<gene>
    <name evidence="9" type="ORF">ACFQ4R_10940</name>
</gene>
<reference evidence="10" key="1">
    <citation type="journal article" date="2019" name="Int. J. Syst. Evol. Microbiol.">
        <title>The Global Catalogue of Microorganisms (GCM) 10K type strain sequencing project: providing services to taxonomists for standard genome sequencing and annotation.</title>
        <authorList>
            <consortium name="The Broad Institute Genomics Platform"/>
            <consortium name="The Broad Institute Genome Sequencing Center for Infectious Disease"/>
            <person name="Wu L."/>
            <person name="Ma J."/>
        </authorList>
    </citation>
    <scope>NUCLEOTIDE SEQUENCE [LARGE SCALE GENOMIC DNA]</scope>
    <source>
        <strain evidence="10">CCM 8937</strain>
    </source>
</reference>
<organism evidence="9 10">
    <name type="scientific">Lapidilactobacillus gannanensis</name>
    <dbReference type="NCBI Taxonomy" id="2486002"/>
    <lineage>
        <taxon>Bacteria</taxon>
        <taxon>Bacillati</taxon>
        <taxon>Bacillota</taxon>
        <taxon>Bacilli</taxon>
        <taxon>Lactobacillales</taxon>
        <taxon>Lactobacillaceae</taxon>
        <taxon>Lapidilactobacillus</taxon>
    </lineage>
</organism>
<dbReference type="Pfam" id="PF17820">
    <property type="entry name" value="PDZ_6"/>
    <property type="match status" value="1"/>
</dbReference>
<evidence type="ECO:0000313" key="10">
    <source>
        <dbReference type="Proteomes" id="UP001597191"/>
    </source>
</evidence>
<accession>A0ABW4BPB3</accession>
<evidence type="ECO:0000256" key="6">
    <source>
        <dbReference type="SAM" id="MobiDB-lite"/>
    </source>
</evidence>
<dbReference type="PROSITE" id="PS50106">
    <property type="entry name" value="PDZ"/>
    <property type="match status" value="1"/>
</dbReference>
<keyword evidence="3 5" id="KW-0378">Hydrolase</keyword>
<evidence type="ECO:0000259" key="8">
    <source>
        <dbReference type="PROSITE" id="PS50106"/>
    </source>
</evidence>
<keyword evidence="7" id="KW-0812">Transmembrane</keyword>
<feature type="transmembrane region" description="Helical" evidence="7">
    <location>
        <begin position="37"/>
        <end position="60"/>
    </location>
</feature>
<evidence type="ECO:0000256" key="2">
    <source>
        <dbReference type="ARBA" id="ARBA00022670"/>
    </source>
</evidence>
<dbReference type="InterPro" id="IPR055210">
    <property type="entry name" value="CtpA/B_N"/>
</dbReference>
<dbReference type="InterPro" id="IPR004447">
    <property type="entry name" value="Peptidase_S41A"/>
</dbReference>
<name>A0ABW4BPB3_9LACO</name>
<dbReference type="SUPFAM" id="SSF50156">
    <property type="entry name" value="PDZ domain-like"/>
    <property type="match status" value="1"/>
</dbReference>
<dbReference type="InterPro" id="IPR001478">
    <property type="entry name" value="PDZ"/>
</dbReference>
<dbReference type="Pfam" id="PF01471">
    <property type="entry name" value="PG_binding_1"/>
    <property type="match status" value="1"/>
</dbReference>
<dbReference type="Pfam" id="PF03572">
    <property type="entry name" value="Peptidase_S41"/>
    <property type="match status" value="1"/>
</dbReference>
<dbReference type="EMBL" id="JBHTOH010000093">
    <property type="protein sequence ID" value="MFD1412095.1"/>
    <property type="molecule type" value="Genomic_DNA"/>
</dbReference>
<dbReference type="InterPro" id="IPR036365">
    <property type="entry name" value="PGBD-like_sf"/>
</dbReference>
<proteinExistence type="inferred from homology"/>
<evidence type="ECO:0000256" key="5">
    <source>
        <dbReference type="RuleBase" id="RU004404"/>
    </source>
</evidence>
<evidence type="ECO:0000313" key="9">
    <source>
        <dbReference type="EMBL" id="MFD1412095.1"/>
    </source>
</evidence>
<dbReference type="SMART" id="SM00245">
    <property type="entry name" value="TSPc"/>
    <property type="match status" value="1"/>
</dbReference>
<dbReference type="InterPro" id="IPR002477">
    <property type="entry name" value="Peptidoglycan-bd-like"/>
</dbReference>
<dbReference type="PANTHER" id="PTHR32060">
    <property type="entry name" value="TAIL-SPECIFIC PROTEASE"/>
    <property type="match status" value="1"/>
</dbReference>
<dbReference type="SUPFAM" id="SSF52096">
    <property type="entry name" value="ClpP/crotonase"/>
    <property type="match status" value="1"/>
</dbReference>
<keyword evidence="4 5" id="KW-0720">Serine protease</keyword>
<dbReference type="NCBIfam" id="TIGR00225">
    <property type="entry name" value="prc"/>
    <property type="match status" value="1"/>
</dbReference>
<keyword evidence="7" id="KW-1133">Transmembrane helix</keyword>
<evidence type="ECO:0000256" key="3">
    <source>
        <dbReference type="ARBA" id="ARBA00022801"/>
    </source>
</evidence>
<dbReference type="CDD" id="cd06782">
    <property type="entry name" value="cpPDZ_CPP-like"/>
    <property type="match status" value="1"/>
</dbReference>
<evidence type="ECO:0000256" key="4">
    <source>
        <dbReference type="ARBA" id="ARBA00022825"/>
    </source>
</evidence>
<feature type="compositionally biased region" description="Low complexity" evidence="6">
    <location>
        <begin position="11"/>
        <end position="22"/>
    </location>
</feature>
<dbReference type="Gene3D" id="3.90.226.10">
    <property type="entry name" value="2-enoyl-CoA Hydratase, Chain A, domain 1"/>
    <property type="match status" value="1"/>
</dbReference>
<dbReference type="RefSeq" id="WP_125648571.1">
    <property type="nucleotide sequence ID" value="NZ_JBHTOH010000093.1"/>
</dbReference>
<dbReference type="Gene3D" id="1.10.101.10">
    <property type="entry name" value="PGBD-like superfamily/PGBD"/>
    <property type="match status" value="1"/>
</dbReference>
<dbReference type="InterPro" id="IPR041489">
    <property type="entry name" value="PDZ_6"/>
</dbReference>
<evidence type="ECO:0000256" key="1">
    <source>
        <dbReference type="ARBA" id="ARBA00009179"/>
    </source>
</evidence>
<dbReference type="InterPro" id="IPR005151">
    <property type="entry name" value="Tail-specific_protease"/>
</dbReference>
<keyword evidence="10" id="KW-1185">Reference proteome</keyword>
<dbReference type="InterPro" id="IPR029045">
    <property type="entry name" value="ClpP/crotonase-like_dom_sf"/>
</dbReference>
<dbReference type="Gene3D" id="3.30.750.44">
    <property type="match status" value="1"/>
</dbReference>
<dbReference type="CDD" id="cd07560">
    <property type="entry name" value="Peptidase_S41_CPP"/>
    <property type="match status" value="1"/>
</dbReference>
<keyword evidence="2 5" id="KW-0645">Protease</keyword>
<dbReference type="InterPro" id="IPR036034">
    <property type="entry name" value="PDZ_sf"/>
</dbReference>
<protein>
    <submittedName>
        <fullName evidence="9">S41 family peptidase</fullName>
    </submittedName>
</protein>
<dbReference type="Proteomes" id="UP001597191">
    <property type="component" value="Unassembled WGS sequence"/>
</dbReference>
<dbReference type="InterPro" id="IPR036366">
    <property type="entry name" value="PGBDSf"/>
</dbReference>
<comment type="similarity">
    <text evidence="1 5">Belongs to the peptidase S41A family.</text>
</comment>
<dbReference type="PANTHER" id="PTHR32060:SF30">
    <property type="entry name" value="CARBOXY-TERMINAL PROCESSING PROTEASE CTPA"/>
    <property type="match status" value="1"/>
</dbReference>
<dbReference type="SMART" id="SM00228">
    <property type="entry name" value="PDZ"/>
    <property type="match status" value="1"/>
</dbReference>
<dbReference type="Gene3D" id="2.30.42.10">
    <property type="match status" value="1"/>
</dbReference>
<comment type="caution">
    <text evidence="9">The sequence shown here is derived from an EMBL/GenBank/DDBJ whole genome shotgun (WGS) entry which is preliminary data.</text>
</comment>
<dbReference type="Pfam" id="PF22694">
    <property type="entry name" value="CtpB_N-like"/>
    <property type="match status" value="1"/>
</dbReference>
<keyword evidence="7" id="KW-0472">Membrane</keyword>
<feature type="domain" description="PDZ" evidence="8">
    <location>
        <begin position="120"/>
        <end position="188"/>
    </location>
</feature>
<evidence type="ECO:0000256" key="7">
    <source>
        <dbReference type="SAM" id="Phobius"/>
    </source>
</evidence>
<sequence length="505" mass="54546">MATNNDSENETTTTPTKQTKTPLSKKKVPRRKHFTRLTYWFSLVIALLVGLIVGVLIVTVQVRKNLAANAETRQIDQVYQLIQKNYYTKVSKKKLANGAISGMLKSLNDPFSEYLATEETSNLNESISGSFEGIGAQVQKDNAGIKIVSPIKNAPAAKAGLKANDIILAIDGQSTAQMTVNDAVSKIRGKKGSSVQLKIKRGATTFTVKVKRGKVDQATVTGTLSPTDKQVGVIQVTTFAENTVSGMKKTIKALRKQGAKSFVLDLRGNGGGLMNTALSLSSMFLQDKKVIMRVVDRDQNETVYRAGKKYDDGFKVTEPVTVMVDSGSASASEIFTAALQQSAGDKVVGTQSFGKGTVQTVIPLSETSEMKFTTAKWLTPNKTWINKVGITPDTVVDYPTIAKLTLISNDATLKNGDVSDQVKLLQENLQALGYAVDNTKGIFDDSTTAAVKQLQTKAGLTANGEFNEDTYTALYVQVAAFLQAHDEMMRTAVKTSQEAQANTQA</sequence>
<dbReference type="SUPFAM" id="SSF47090">
    <property type="entry name" value="PGBD-like"/>
    <property type="match status" value="1"/>
</dbReference>
<feature type="region of interest" description="Disordered" evidence="6">
    <location>
        <begin position="1"/>
        <end position="27"/>
    </location>
</feature>